<dbReference type="GeneID" id="95393417"/>
<keyword evidence="1" id="KW-0472">Membrane</keyword>
<feature type="transmembrane region" description="Helical" evidence="1">
    <location>
        <begin position="54"/>
        <end position="75"/>
    </location>
</feature>
<evidence type="ECO:0000313" key="2">
    <source>
        <dbReference type="EMBL" id="MBB3731316.1"/>
    </source>
</evidence>
<keyword evidence="3" id="KW-1185">Reference proteome</keyword>
<proteinExistence type="predicted"/>
<comment type="caution">
    <text evidence="2">The sequence shown here is derived from an EMBL/GenBank/DDBJ whole genome shotgun (WGS) entry which is preliminary data.</text>
</comment>
<dbReference type="AlphaFoldDB" id="A0A7W5YBF9"/>
<dbReference type="Proteomes" id="UP000579945">
    <property type="component" value="Unassembled WGS sequence"/>
</dbReference>
<name>A0A7W5YBF9_9ACTN</name>
<accession>A0A7W5YBF9</accession>
<dbReference type="EMBL" id="JACIBV010000001">
    <property type="protein sequence ID" value="MBB3731316.1"/>
    <property type="molecule type" value="Genomic_DNA"/>
</dbReference>
<gene>
    <name evidence="2" type="ORF">FHR33_007176</name>
</gene>
<keyword evidence="1" id="KW-1133">Transmembrane helix</keyword>
<sequence length="300" mass="31577">MTNMNDQVGALARVRDEDLRGRASGAGARTLLESIVEAEHVHEPAVRPRRVRRFVMAGVAVSTLAAAAVIGPGLLTDGPGLATSYANAAMEIERRGDQWVAKVKDPYADHARYAEAFKAVGLDVGLTLLPSSPTGVGKVVRIGGSGATTPGKGLGGGLEPEGCQMGTTGCALAVTVDVGYTGKGVVYLGRTAQPGERYDNWAPATREGEALHGLKVDERTVGEVRKEAAERGIRSVVTVIDPNEGGGYGYHPDKQPDSVGDDWIVWEAQALSADEVRLLVTKERLDKNPVYDGPKPADLG</sequence>
<evidence type="ECO:0000313" key="3">
    <source>
        <dbReference type="Proteomes" id="UP000579945"/>
    </source>
</evidence>
<organism evidence="2 3">
    <name type="scientific">Nonomuraea dietziae</name>
    <dbReference type="NCBI Taxonomy" id="65515"/>
    <lineage>
        <taxon>Bacteria</taxon>
        <taxon>Bacillati</taxon>
        <taxon>Actinomycetota</taxon>
        <taxon>Actinomycetes</taxon>
        <taxon>Streptosporangiales</taxon>
        <taxon>Streptosporangiaceae</taxon>
        <taxon>Nonomuraea</taxon>
    </lineage>
</organism>
<dbReference type="RefSeq" id="WP_183657161.1">
    <property type="nucleotide sequence ID" value="NZ_BAAAXX010000141.1"/>
</dbReference>
<keyword evidence="1" id="KW-0812">Transmembrane</keyword>
<protein>
    <submittedName>
        <fullName evidence="2">Uncharacterized protein</fullName>
    </submittedName>
</protein>
<evidence type="ECO:0000256" key="1">
    <source>
        <dbReference type="SAM" id="Phobius"/>
    </source>
</evidence>
<reference evidence="2 3" key="1">
    <citation type="submission" date="2020-08" db="EMBL/GenBank/DDBJ databases">
        <title>Sequencing the genomes of 1000 actinobacteria strains.</title>
        <authorList>
            <person name="Klenk H.-P."/>
        </authorList>
    </citation>
    <scope>NUCLEOTIDE SEQUENCE [LARGE SCALE GENOMIC DNA]</scope>
    <source>
        <strain evidence="2 3">DSM 44320</strain>
    </source>
</reference>